<reference evidence="2" key="1">
    <citation type="submission" date="2021-02" db="EMBL/GenBank/DDBJ databases">
        <authorList>
            <person name="Dougan E. K."/>
            <person name="Rhodes N."/>
            <person name="Thang M."/>
            <person name="Chan C."/>
        </authorList>
    </citation>
    <scope>NUCLEOTIDE SEQUENCE</scope>
</reference>
<accession>A0A812TPA7</accession>
<dbReference type="OrthoDB" id="433595at2759"/>
<gene>
    <name evidence="2" type="primary">unc-104</name>
    <name evidence="2" type="ORF">SPIL2461_LOCUS14022</name>
</gene>
<protein>
    <submittedName>
        <fullName evidence="2">Unc-104 protein</fullName>
    </submittedName>
</protein>
<sequence>MEAEQMAAMQERAALAVGEFALAEGTGQAPRDGELADEVVLLLSREHRGAAAELLMEQVVATARGESGQFTKSFGQLAALLKRAQEDAIFTPWSADRWNRLLRVVGRQQNLPAVEQVLDYMSQFQVTGDQETDAVMAELAVASVEMVHQAAGPCELDLGRCHAPQVFFLGGCALSQGPDRTNIADAIVSTIPRRRIQDEIASVNKENTRRTRGKTSRSPARPPANAPLASLLNINGATEGQEVQASMPVTLVSIPAIQRPSVPTVEKELVASQPAAVSAARGGAWGSTLEAEEDVKSQAGNWRNEVCKFLSEPRQNPLGGVFHIVDARDFVQKLSAEVPSYCRPGEEVLINRRLETVLSSKSTWLPADDCLVQEAALRARPKRYVLVVADCAELSLGGSRSFRHQFYVMPFVAQQRRAFLRE</sequence>
<keyword evidence="3" id="KW-1185">Reference proteome</keyword>
<organism evidence="2 3">
    <name type="scientific">Symbiodinium pilosum</name>
    <name type="common">Dinoflagellate</name>
    <dbReference type="NCBI Taxonomy" id="2952"/>
    <lineage>
        <taxon>Eukaryota</taxon>
        <taxon>Sar</taxon>
        <taxon>Alveolata</taxon>
        <taxon>Dinophyceae</taxon>
        <taxon>Suessiales</taxon>
        <taxon>Symbiodiniaceae</taxon>
        <taxon>Symbiodinium</taxon>
    </lineage>
</organism>
<feature type="region of interest" description="Disordered" evidence="1">
    <location>
        <begin position="202"/>
        <end position="228"/>
    </location>
</feature>
<evidence type="ECO:0000256" key="1">
    <source>
        <dbReference type="SAM" id="MobiDB-lite"/>
    </source>
</evidence>
<comment type="caution">
    <text evidence="2">The sequence shown here is derived from an EMBL/GenBank/DDBJ whole genome shotgun (WGS) entry which is preliminary data.</text>
</comment>
<evidence type="ECO:0000313" key="3">
    <source>
        <dbReference type="Proteomes" id="UP000649617"/>
    </source>
</evidence>
<dbReference type="AlphaFoldDB" id="A0A812TPA7"/>
<dbReference type="Proteomes" id="UP000649617">
    <property type="component" value="Unassembled WGS sequence"/>
</dbReference>
<name>A0A812TPA7_SYMPI</name>
<proteinExistence type="predicted"/>
<evidence type="ECO:0000313" key="2">
    <source>
        <dbReference type="EMBL" id="CAE7532088.1"/>
    </source>
</evidence>
<dbReference type="EMBL" id="CAJNIZ010031702">
    <property type="protein sequence ID" value="CAE7532088.1"/>
    <property type="molecule type" value="Genomic_DNA"/>
</dbReference>